<evidence type="ECO:0000313" key="2">
    <source>
        <dbReference type="Proteomes" id="UP001148662"/>
    </source>
</evidence>
<sequence length="411" mass="46850">MCFGENNAPQAAHYLNAQLIALWENSQGCVSRHTTGLQPDANYKYCFSLSEYYYGKHRRGQASKADMLFYASFDKPKLDFICNHDAVFRLYLKEGHYNTEFTKSANNPANVEYNRAFAKVEVALRVPFTVTGIRGQDLKLGEGDNVINLLVLEFEKARLVSVSRELEAGREALAFYLGHYLKLLKSAGHHVLFSLPDFDDDRRRVTIDFSANGQALLDVDEIYGISVEKINTYLSSSWLKAAMLASGRNGPSADRAAISLSEYRSTWVLGDSNVHFSVKLGAPRIRALCEQEVVLYFVIDEVLFYDSADFSGAPKQKFNNWEIAVLVNVVHQKEEEGNVTRCKLDLNTVRFMRQFCEFPGFDQANEESIRYVTRLVDFFTSDYLDVLESAQYHTIYHYDVRWPKLSGGERL</sequence>
<protein>
    <submittedName>
        <fullName evidence="1">Uncharacterized protein</fullName>
    </submittedName>
</protein>
<dbReference type="Proteomes" id="UP001148662">
    <property type="component" value="Unassembled WGS sequence"/>
</dbReference>
<organism evidence="1 2">
    <name type="scientific">Phlebia brevispora</name>
    <dbReference type="NCBI Taxonomy" id="194682"/>
    <lineage>
        <taxon>Eukaryota</taxon>
        <taxon>Fungi</taxon>
        <taxon>Dikarya</taxon>
        <taxon>Basidiomycota</taxon>
        <taxon>Agaricomycotina</taxon>
        <taxon>Agaricomycetes</taxon>
        <taxon>Polyporales</taxon>
        <taxon>Meruliaceae</taxon>
        <taxon>Phlebia</taxon>
    </lineage>
</organism>
<comment type="caution">
    <text evidence="1">The sequence shown here is derived from an EMBL/GenBank/DDBJ whole genome shotgun (WGS) entry which is preliminary data.</text>
</comment>
<proteinExistence type="predicted"/>
<evidence type="ECO:0000313" key="1">
    <source>
        <dbReference type="EMBL" id="KAJ3554927.1"/>
    </source>
</evidence>
<name>A0ACC1T7J7_9APHY</name>
<keyword evidence="2" id="KW-1185">Reference proteome</keyword>
<gene>
    <name evidence="1" type="ORF">NM688_g2855</name>
</gene>
<dbReference type="EMBL" id="JANHOG010000383">
    <property type="protein sequence ID" value="KAJ3554927.1"/>
    <property type="molecule type" value="Genomic_DNA"/>
</dbReference>
<accession>A0ACC1T7J7</accession>
<reference evidence="1" key="1">
    <citation type="submission" date="2022-07" db="EMBL/GenBank/DDBJ databases">
        <title>Genome Sequence of Phlebia brevispora.</title>
        <authorList>
            <person name="Buettner E."/>
        </authorList>
    </citation>
    <scope>NUCLEOTIDE SEQUENCE</scope>
    <source>
        <strain evidence="1">MPL23</strain>
    </source>
</reference>